<protein>
    <submittedName>
        <fullName evidence="1">Uncharacterized protein</fullName>
    </submittedName>
</protein>
<reference evidence="1" key="1">
    <citation type="journal article" date="2022" name="bioRxiv">
        <title>Population genetic analysis of Ophidiomyces ophidiicola, the causative agent of snake fungal disease, indicates recent introductions to the USA.</title>
        <authorList>
            <person name="Ladner J.T."/>
            <person name="Palmer J.M."/>
            <person name="Ettinger C.L."/>
            <person name="Stajich J.E."/>
            <person name="Farrell T.M."/>
            <person name="Glorioso B.M."/>
            <person name="Lawson B."/>
            <person name="Price S.J."/>
            <person name="Stengle A.G."/>
            <person name="Grear D.A."/>
            <person name="Lorch J.M."/>
        </authorList>
    </citation>
    <scope>NUCLEOTIDE SEQUENCE</scope>
    <source>
        <strain evidence="1">NWHC 24266-5</strain>
    </source>
</reference>
<sequence length="304" mass="34180">MASASQDREHSLKIFAAQYFQILEPQHLMLPPNGVLIQPKAQCWIYENMFNEVEIWPIPPVRYRCRVLKMVLSLLESSITDPEEDEITEDLMNVWTDLITRPQRSPLDEAQDLSYIKYSPPGIWDLGISRSVITCENRGLILSSGTTGFRTWEAALHLGTYLSTPSGKAVISGKNIVELGAGTGLISLYCFKCLGTNSVVATDREPALISNIQDCVSRNNLNSPRFRTHIWEWGRPLTVLDESSADLPTSFDVALGADLIYDSDLIPVLVSTLHDLFENYNLKEFLISATLRNQETFTTFLNCC</sequence>
<comment type="caution">
    <text evidence="1">The sequence shown here is derived from an EMBL/GenBank/DDBJ whole genome shotgun (WGS) entry which is preliminary data.</text>
</comment>
<name>A0ACB8V1P5_9EURO</name>
<feature type="non-terminal residue" evidence="1">
    <location>
        <position position="304"/>
    </location>
</feature>
<gene>
    <name evidence="1" type="ORF">LOY88_001669</name>
</gene>
<dbReference type="EMBL" id="JALBCA010000018">
    <property type="protein sequence ID" value="KAI2390335.1"/>
    <property type="molecule type" value="Genomic_DNA"/>
</dbReference>
<accession>A0ACB8V1P5</accession>
<organism evidence="1">
    <name type="scientific">Ophidiomyces ophidiicola</name>
    <dbReference type="NCBI Taxonomy" id="1387563"/>
    <lineage>
        <taxon>Eukaryota</taxon>
        <taxon>Fungi</taxon>
        <taxon>Dikarya</taxon>
        <taxon>Ascomycota</taxon>
        <taxon>Pezizomycotina</taxon>
        <taxon>Eurotiomycetes</taxon>
        <taxon>Eurotiomycetidae</taxon>
        <taxon>Onygenales</taxon>
        <taxon>Onygenaceae</taxon>
        <taxon>Ophidiomyces</taxon>
    </lineage>
</organism>
<proteinExistence type="predicted"/>
<evidence type="ECO:0000313" key="1">
    <source>
        <dbReference type="EMBL" id="KAI2390335.1"/>
    </source>
</evidence>